<proteinExistence type="predicted"/>
<evidence type="ECO:0000313" key="3">
    <source>
        <dbReference type="Proteomes" id="UP001589536"/>
    </source>
</evidence>
<keyword evidence="1" id="KW-1133">Transmembrane helix</keyword>
<organism evidence="2 3">
    <name type="scientific">Arthrobacter methylotrophus</name>
    <dbReference type="NCBI Taxonomy" id="121291"/>
    <lineage>
        <taxon>Bacteria</taxon>
        <taxon>Bacillati</taxon>
        <taxon>Actinomycetota</taxon>
        <taxon>Actinomycetes</taxon>
        <taxon>Micrococcales</taxon>
        <taxon>Micrococcaceae</taxon>
        <taxon>Arthrobacter</taxon>
    </lineage>
</organism>
<comment type="caution">
    <text evidence="2">The sequence shown here is derived from an EMBL/GenBank/DDBJ whole genome shotgun (WGS) entry which is preliminary data.</text>
</comment>
<dbReference type="EMBL" id="JBHMBH010000072">
    <property type="protein sequence ID" value="MFB9716966.1"/>
    <property type="molecule type" value="Genomic_DNA"/>
</dbReference>
<reference evidence="2 3" key="1">
    <citation type="submission" date="2024-09" db="EMBL/GenBank/DDBJ databases">
        <authorList>
            <person name="Sun Q."/>
            <person name="Mori K."/>
        </authorList>
    </citation>
    <scope>NUCLEOTIDE SEQUENCE [LARGE SCALE GENOMIC DNA]</scope>
    <source>
        <strain evidence="2 3">JCM 13519</strain>
    </source>
</reference>
<feature type="transmembrane region" description="Helical" evidence="1">
    <location>
        <begin position="47"/>
        <end position="69"/>
    </location>
</feature>
<keyword evidence="1" id="KW-0812">Transmembrane</keyword>
<dbReference type="RefSeq" id="WP_345044976.1">
    <property type="nucleotide sequence ID" value="NZ_BAABED010000001.1"/>
</dbReference>
<keyword evidence="3" id="KW-1185">Reference proteome</keyword>
<name>A0ABV5UXM6_9MICC</name>
<keyword evidence="1" id="KW-0472">Membrane</keyword>
<evidence type="ECO:0000313" key="2">
    <source>
        <dbReference type="EMBL" id="MFB9716966.1"/>
    </source>
</evidence>
<sequence>MIPAPVPVFPIAAILVAAAGVFFYASFLAGRGTARSDRGTNIWRRTLVVAVTAALLGVVTAAFLVNILASHDRNYNTAVWAALAKNYGVQSAISEQGVKEGVLFAAIVNGKNVQCTVNLPSTVVCDGQPVQPADG</sequence>
<feature type="transmembrane region" description="Helical" evidence="1">
    <location>
        <begin position="6"/>
        <end position="27"/>
    </location>
</feature>
<dbReference type="Proteomes" id="UP001589536">
    <property type="component" value="Unassembled WGS sequence"/>
</dbReference>
<accession>A0ABV5UXM6</accession>
<protein>
    <submittedName>
        <fullName evidence="2">Uncharacterized protein</fullName>
    </submittedName>
</protein>
<evidence type="ECO:0000256" key="1">
    <source>
        <dbReference type="SAM" id="Phobius"/>
    </source>
</evidence>
<gene>
    <name evidence="2" type="ORF">ACFFPI_22990</name>
</gene>